<dbReference type="InterPro" id="IPR051851">
    <property type="entry name" value="EFR3_Homologs"/>
</dbReference>
<dbReference type="InterPro" id="IPR049152">
    <property type="entry name" value="EFR3-like_ARM"/>
</dbReference>
<comment type="similarity">
    <text evidence="1">Belongs to the EFR3 family.</text>
</comment>
<dbReference type="OrthoDB" id="19232at2759"/>
<dbReference type="EMBL" id="QKKF02026418">
    <property type="protein sequence ID" value="RZF36413.1"/>
    <property type="molecule type" value="Genomic_DNA"/>
</dbReference>
<name>A0A482WSD9_LAOST</name>
<protein>
    <recommendedName>
        <fullName evidence="5">Protein EFR3 homolog cmp44E</fullName>
    </recommendedName>
</protein>
<evidence type="ECO:0000313" key="3">
    <source>
        <dbReference type="EMBL" id="RZF36413.1"/>
    </source>
</evidence>
<dbReference type="InterPro" id="IPR016024">
    <property type="entry name" value="ARM-type_fold"/>
</dbReference>
<dbReference type="AlphaFoldDB" id="A0A482WSD9"/>
<keyword evidence="4" id="KW-1185">Reference proteome</keyword>
<evidence type="ECO:0000313" key="4">
    <source>
        <dbReference type="Proteomes" id="UP000291343"/>
    </source>
</evidence>
<accession>A0A482WSD9</accession>
<evidence type="ECO:0000256" key="1">
    <source>
        <dbReference type="ARBA" id="ARBA00010216"/>
    </source>
</evidence>
<dbReference type="Gene3D" id="1.25.10.10">
    <property type="entry name" value="Leucine-rich Repeat Variant"/>
    <property type="match status" value="1"/>
</dbReference>
<dbReference type="GO" id="GO:0072659">
    <property type="term" value="P:protein localization to plasma membrane"/>
    <property type="evidence" value="ECO:0007669"/>
    <property type="project" value="TreeGrafter"/>
</dbReference>
<comment type="caution">
    <text evidence="3">The sequence shown here is derived from an EMBL/GenBank/DDBJ whole genome shotgun (WGS) entry which is preliminary data.</text>
</comment>
<proteinExistence type="inferred from homology"/>
<feature type="compositionally biased region" description="Low complexity" evidence="2">
    <location>
        <begin position="727"/>
        <end position="739"/>
    </location>
</feature>
<dbReference type="PANTHER" id="PTHR12444:SF8">
    <property type="entry name" value="PROTEIN EFR3 HOMOLOG CMP44E"/>
    <property type="match status" value="1"/>
</dbReference>
<evidence type="ECO:0000256" key="2">
    <source>
        <dbReference type="SAM" id="MobiDB-lite"/>
    </source>
</evidence>
<organism evidence="3 4">
    <name type="scientific">Laodelphax striatellus</name>
    <name type="common">Small brown planthopper</name>
    <name type="synonym">Delphax striatella</name>
    <dbReference type="NCBI Taxonomy" id="195883"/>
    <lineage>
        <taxon>Eukaryota</taxon>
        <taxon>Metazoa</taxon>
        <taxon>Ecdysozoa</taxon>
        <taxon>Arthropoda</taxon>
        <taxon>Hexapoda</taxon>
        <taxon>Insecta</taxon>
        <taxon>Pterygota</taxon>
        <taxon>Neoptera</taxon>
        <taxon>Paraneoptera</taxon>
        <taxon>Hemiptera</taxon>
        <taxon>Auchenorrhyncha</taxon>
        <taxon>Fulgoroidea</taxon>
        <taxon>Delphacidae</taxon>
        <taxon>Criomorphinae</taxon>
        <taxon>Laodelphax</taxon>
    </lineage>
</organism>
<gene>
    <name evidence="3" type="ORF">LSTR_LSTR010833</name>
</gene>
<feature type="region of interest" description="Disordered" evidence="2">
    <location>
        <begin position="724"/>
        <end position="747"/>
    </location>
</feature>
<dbReference type="SUPFAM" id="SSF48371">
    <property type="entry name" value="ARM repeat"/>
    <property type="match status" value="1"/>
</dbReference>
<dbReference type="FunCoup" id="A0A482WSD9">
    <property type="interactions" value="1013"/>
</dbReference>
<dbReference type="GO" id="GO:0005886">
    <property type="term" value="C:plasma membrane"/>
    <property type="evidence" value="ECO:0007669"/>
    <property type="project" value="TreeGrafter"/>
</dbReference>
<reference evidence="3 4" key="1">
    <citation type="journal article" date="2017" name="Gigascience">
        <title>Genome sequence of the small brown planthopper, Laodelphax striatellus.</title>
        <authorList>
            <person name="Zhu J."/>
            <person name="Jiang F."/>
            <person name="Wang X."/>
            <person name="Yang P."/>
            <person name="Bao Y."/>
            <person name="Zhao W."/>
            <person name="Wang W."/>
            <person name="Lu H."/>
            <person name="Wang Q."/>
            <person name="Cui N."/>
            <person name="Li J."/>
            <person name="Chen X."/>
            <person name="Luo L."/>
            <person name="Yu J."/>
            <person name="Kang L."/>
            <person name="Cui F."/>
        </authorList>
    </citation>
    <scope>NUCLEOTIDE SEQUENCE [LARGE SCALE GENOMIC DNA]</scope>
    <source>
        <strain evidence="3">Lst14</strain>
    </source>
</reference>
<dbReference type="InParanoid" id="A0A482WSD9"/>
<dbReference type="STRING" id="195883.A0A482WSD9"/>
<dbReference type="Pfam" id="PF21052">
    <property type="entry name" value="EFR3_ARM"/>
    <property type="match status" value="1"/>
</dbReference>
<dbReference type="InterPro" id="IPR011989">
    <property type="entry name" value="ARM-like"/>
</dbReference>
<evidence type="ECO:0008006" key="5">
    <source>
        <dbReference type="Google" id="ProtNLM"/>
    </source>
</evidence>
<dbReference type="Proteomes" id="UP000291343">
    <property type="component" value="Unassembled WGS sequence"/>
</dbReference>
<sequence>MRPRYKRLVDNIFPPNPQDGLVKNNMEQLTFYSLSSPEKLDRIGEYLYQRACRDLSRKRNGFVLIAMEAMDQLLVACHAQTLNLFVESFLKIVQKLLESTEPDLQVLATQSVIVRFANIEEDTPSYHRRYDFFVSKFSSMCHNNHGDDATKDMIRLAGIRGLQGVIRKTVSDDLVENIWEPVHMDKIVPSLLYNMQDSRYLKGMEPHSPEPGEEKNSPPQLAETCIRELVGRASFGHVRSVLKPVLKHLDLHNLWAPNQFAIHTFRIIMFSIQSQYSYAVVESLMLHLDENSKAEPKIRTSIADVLSKIIAIAAEESVGPSVLEIINSLLTQLRTSVGREREPGGGEEHAYQEALINALGEFAAHLPDYQKIEIMMFIMSKVPYIKQQGGMDDNLLQHMLLKSLLTVGRRYNSVSMNTTFPASFLEPLMRMSVVRDPDLRLLKCSRPDAIFARKYVPELFHCLVEGLRLENNTVDNVEAVYTTLALIAIELACDDVLPDFLNMILDIQTGALDKTTGLTAAQRYSLHAVAISLLVLLPHVVIISPLSEYAEKVVAARQEQDLSHLLPELLVGYEVSQPPPPGSPVPQAALIDRQALADCLKDAGLDSQHITSTNVVPHRHSWVESAGVTLKGSVTDLTNMELDSASSTPGIQRKYPEEELTFEAMKRVLAESSVVKREAEALRQKQLNEAFRATTFSELITNNTTSEEESLQTKLNELFSRMASGLSTPMTPSPASSHSSTHKHQQTAPVPVYELLFPELFAY</sequence>
<dbReference type="PANTHER" id="PTHR12444">
    <property type="entry name" value="PROTEIN EFR3 HOMOLOG CMP44E"/>
    <property type="match status" value="1"/>
</dbReference>